<organism evidence="1 2">
    <name type="scientific">Arctium lappa</name>
    <name type="common">Greater burdock</name>
    <name type="synonym">Lappa major</name>
    <dbReference type="NCBI Taxonomy" id="4217"/>
    <lineage>
        <taxon>Eukaryota</taxon>
        <taxon>Viridiplantae</taxon>
        <taxon>Streptophyta</taxon>
        <taxon>Embryophyta</taxon>
        <taxon>Tracheophyta</taxon>
        <taxon>Spermatophyta</taxon>
        <taxon>Magnoliopsida</taxon>
        <taxon>eudicotyledons</taxon>
        <taxon>Gunneridae</taxon>
        <taxon>Pentapetalae</taxon>
        <taxon>asterids</taxon>
        <taxon>campanulids</taxon>
        <taxon>Asterales</taxon>
        <taxon>Asteraceae</taxon>
        <taxon>Carduoideae</taxon>
        <taxon>Cardueae</taxon>
        <taxon>Arctiinae</taxon>
        <taxon>Arctium</taxon>
    </lineage>
</organism>
<proteinExistence type="predicted"/>
<keyword evidence="2" id="KW-1185">Reference proteome</keyword>
<reference evidence="2" key="1">
    <citation type="journal article" date="2022" name="Mol. Ecol. Resour.">
        <title>The genomes of chicory, endive, great burdock and yacon provide insights into Asteraceae palaeo-polyploidization history and plant inulin production.</title>
        <authorList>
            <person name="Fan W."/>
            <person name="Wang S."/>
            <person name="Wang H."/>
            <person name="Wang A."/>
            <person name="Jiang F."/>
            <person name="Liu H."/>
            <person name="Zhao H."/>
            <person name="Xu D."/>
            <person name="Zhang Y."/>
        </authorList>
    </citation>
    <scope>NUCLEOTIDE SEQUENCE [LARGE SCALE GENOMIC DNA]</scope>
    <source>
        <strain evidence="2">cv. Niubang</strain>
    </source>
</reference>
<evidence type="ECO:0000313" key="2">
    <source>
        <dbReference type="Proteomes" id="UP001055879"/>
    </source>
</evidence>
<dbReference type="EMBL" id="CM042054">
    <property type="protein sequence ID" value="KAI3706690.1"/>
    <property type="molecule type" value="Genomic_DNA"/>
</dbReference>
<accession>A0ACB9AE07</accession>
<reference evidence="1 2" key="2">
    <citation type="journal article" date="2022" name="Mol. Ecol. Resour.">
        <title>The genomes of chicory, endive, great burdock and yacon provide insights into Asteraceae paleo-polyploidization history and plant inulin production.</title>
        <authorList>
            <person name="Fan W."/>
            <person name="Wang S."/>
            <person name="Wang H."/>
            <person name="Wang A."/>
            <person name="Jiang F."/>
            <person name="Liu H."/>
            <person name="Zhao H."/>
            <person name="Xu D."/>
            <person name="Zhang Y."/>
        </authorList>
    </citation>
    <scope>NUCLEOTIDE SEQUENCE [LARGE SCALE GENOMIC DNA]</scope>
    <source>
        <strain evidence="2">cv. Niubang</strain>
    </source>
</reference>
<name>A0ACB9AE07_ARCLA</name>
<protein>
    <submittedName>
        <fullName evidence="1">Uncharacterized protein</fullName>
    </submittedName>
</protein>
<comment type="caution">
    <text evidence="1">The sequence shown here is derived from an EMBL/GenBank/DDBJ whole genome shotgun (WGS) entry which is preliminary data.</text>
</comment>
<dbReference type="Proteomes" id="UP001055879">
    <property type="component" value="Linkage Group LG08"/>
</dbReference>
<sequence>MASNLHFLIIPLMSSGHLIPMVDMAKLIAQQSVTVTIVITPRNAQRYGSVLDRAIASGLPIRILKIRFPASESGLPEECESVDDLPSFSLFKNFFDASAKLQQPLEQVFGELKPKPSCIISDKHLAWTANVARKHQIPWVIFDGMSCFTQLSTHNLRVSKIHEKMADSEPFILPGLPDNIVMTKSQLPGQFNPGKSAKAKEMKSVREQIGAAELEAYGTVINSFEELERRYIDEYKKLKQGRVWSIGPFSQYNKNELDKAQRGSKASINEHDCMKWLDSQHPGRVIYACLGSLTRLTPPQFIELALGLEESGFPFILVVKGGSRAEEIEKWLAEDGFEERVKGKGVLVRGWAPQILILSHPAVGAFLTHCGWNSTIEGFCAGVPMITWPQYADQFFNERVAVEVVGTGVAVGAQTVMPLGEEDAAAIQVKREDVCKVAKIIMDEGREGEERRQKAKYVREMAGKAIEDGGSSQLNLKLFIEDIMLHTSKGLAG</sequence>
<gene>
    <name evidence="1" type="ORF">L6452_24607</name>
</gene>
<evidence type="ECO:0000313" key="1">
    <source>
        <dbReference type="EMBL" id="KAI3706690.1"/>
    </source>
</evidence>